<evidence type="ECO:0000313" key="3">
    <source>
        <dbReference type="Proteomes" id="UP001358586"/>
    </source>
</evidence>
<evidence type="ECO:0000259" key="1">
    <source>
        <dbReference type="Pfam" id="PF14111"/>
    </source>
</evidence>
<dbReference type="EMBL" id="JARKNE010000005">
    <property type="protein sequence ID" value="KAK5833256.1"/>
    <property type="molecule type" value="Genomic_DNA"/>
</dbReference>
<sequence length="174" mass="20071">MERGIAYLSIEDREEEAFSVPDGVEPQNSVYNFCLVGWYLTASVVHFPAMRNMMANLWHPLDGMQISNLGEKCFLFKFFNELDISRVITGHGDNFCLVILHHDMHETEMGWDLTLCAQLGSAHAVRRLQHILNIYNLQIVFFIEKIRRRCGIFNGVDVPADATYRELSFGWNGR</sequence>
<dbReference type="Proteomes" id="UP001358586">
    <property type="component" value="Chromosome 5"/>
</dbReference>
<comment type="caution">
    <text evidence="2">The sequence shown here is derived from an EMBL/GenBank/DDBJ whole genome shotgun (WGS) entry which is preliminary data.</text>
</comment>
<protein>
    <recommendedName>
        <fullName evidence="1">DUF4283 domain-containing protein</fullName>
    </recommendedName>
</protein>
<proteinExistence type="predicted"/>
<accession>A0ABR0Q2H7</accession>
<dbReference type="Pfam" id="PF14111">
    <property type="entry name" value="DUF4283"/>
    <property type="match status" value="1"/>
</dbReference>
<name>A0ABR0Q2H7_GOSAR</name>
<organism evidence="2 3">
    <name type="scientific">Gossypium arboreum</name>
    <name type="common">Tree cotton</name>
    <name type="synonym">Gossypium nanking</name>
    <dbReference type="NCBI Taxonomy" id="29729"/>
    <lineage>
        <taxon>Eukaryota</taxon>
        <taxon>Viridiplantae</taxon>
        <taxon>Streptophyta</taxon>
        <taxon>Embryophyta</taxon>
        <taxon>Tracheophyta</taxon>
        <taxon>Spermatophyta</taxon>
        <taxon>Magnoliopsida</taxon>
        <taxon>eudicotyledons</taxon>
        <taxon>Gunneridae</taxon>
        <taxon>Pentapetalae</taxon>
        <taxon>rosids</taxon>
        <taxon>malvids</taxon>
        <taxon>Malvales</taxon>
        <taxon>Malvaceae</taxon>
        <taxon>Malvoideae</taxon>
        <taxon>Gossypium</taxon>
    </lineage>
</organism>
<dbReference type="InterPro" id="IPR025558">
    <property type="entry name" value="DUF4283"/>
</dbReference>
<evidence type="ECO:0000313" key="2">
    <source>
        <dbReference type="EMBL" id="KAK5833256.1"/>
    </source>
</evidence>
<gene>
    <name evidence="2" type="ORF">PVK06_017076</name>
</gene>
<feature type="domain" description="DUF4283" evidence="1">
    <location>
        <begin position="31"/>
        <end position="89"/>
    </location>
</feature>
<reference evidence="2 3" key="1">
    <citation type="submission" date="2023-03" db="EMBL/GenBank/DDBJ databases">
        <title>WGS of Gossypium arboreum.</title>
        <authorList>
            <person name="Yu D."/>
        </authorList>
    </citation>
    <scope>NUCLEOTIDE SEQUENCE [LARGE SCALE GENOMIC DNA]</scope>
    <source>
        <tissue evidence="2">Leaf</tissue>
    </source>
</reference>
<keyword evidence="3" id="KW-1185">Reference proteome</keyword>